<dbReference type="PANTHER" id="PTHR13932">
    <property type="entry name" value="COPROPORPHYRINIGEN III OXIDASE"/>
    <property type="match status" value="1"/>
</dbReference>
<evidence type="ECO:0000313" key="11">
    <source>
        <dbReference type="EMBL" id="MBU3842170.1"/>
    </source>
</evidence>
<sequence>MLDGVYIHIPFCMSICNYCDFLSFLSKKEERKKYTDYLMKELELYPKYEYDTVYFGGGTPSIMDSEDIEKVLDRLDIKDNAEVTLEVNPKTVDLIKLQELKKAGINRLSIGIQTFDDEMLKTLGRKHSSQEGIETYLQARKAGFENISLDLMFSLPNQSFEAVKKDLEKLLELRPEHFSIYSLIWEEGTPFFKKLEEGVYQETDNELEAQMFEYIIDRATEAGYIHYEISNFCLPGKEARHNSKYWENKEYLGVGLGASGYIDGKRYKNQVQFSKYYDNIDRGVFPIFEEEIVDLESKEEYRYMLGLRLLKKGVIPSEKYLEKCISLEKRGFLQKIGESYILTRKGIFLANDVIDELI</sequence>
<proteinExistence type="inferred from homology"/>
<dbReference type="CDD" id="cd01335">
    <property type="entry name" value="Radical_SAM"/>
    <property type="match status" value="1"/>
</dbReference>
<comment type="subcellular location">
    <subcellularLocation>
        <location evidence="9">Cytoplasm</location>
    </subcellularLocation>
</comment>
<evidence type="ECO:0000256" key="1">
    <source>
        <dbReference type="ARBA" id="ARBA00006100"/>
    </source>
</evidence>
<dbReference type="PANTHER" id="PTHR13932:SF5">
    <property type="entry name" value="RADICAL S-ADENOSYL METHIONINE DOMAIN-CONTAINING PROTEIN 1, MITOCHONDRIAL"/>
    <property type="match status" value="1"/>
</dbReference>
<keyword evidence="5 9" id="KW-0479">Metal-binding</keyword>
<evidence type="ECO:0000256" key="4">
    <source>
        <dbReference type="ARBA" id="ARBA00022691"/>
    </source>
</evidence>
<dbReference type="SFLD" id="SFLDG01065">
    <property type="entry name" value="anaerobic_coproporphyrinogen-I"/>
    <property type="match status" value="1"/>
</dbReference>
<evidence type="ECO:0000256" key="3">
    <source>
        <dbReference type="ARBA" id="ARBA00022617"/>
    </source>
</evidence>
<dbReference type="SFLD" id="SFLDS00029">
    <property type="entry name" value="Radical_SAM"/>
    <property type="match status" value="1"/>
</dbReference>
<dbReference type="Proteomes" id="UP000724657">
    <property type="component" value="Unassembled WGS sequence"/>
</dbReference>
<keyword evidence="8 9" id="KW-0143">Chaperone</keyword>
<keyword evidence="4 9" id="KW-0949">S-adenosyl-L-methionine</keyword>
<keyword evidence="9" id="KW-0004">4Fe-4S</keyword>
<feature type="domain" description="Radical SAM core" evidence="10">
    <location>
        <begin position="1"/>
        <end position="225"/>
    </location>
</feature>
<name>A0A9E2NX01_9FUSO</name>
<comment type="function">
    <text evidence="9">Probably acts as a heme chaperone, transferring heme to an unknown acceptor. Binds one molecule of heme per monomer, possibly covalently. Binds 1 [4Fe-4S] cluster. The cluster is coordinated with 3 cysteines and an exchangeable S-adenosyl-L-methionine.</text>
</comment>
<keyword evidence="7 9" id="KW-0411">Iron-sulfur</keyword>
<gene>
    <name evidence="11" type="primary">hemW</name>
    <name evidence="11" type="ORF">IAA47_04190</name>
</gene>
<evidence type="ECO:0000256" key="6">
    <source>
        <dbReference type="ARBA" id="ARBA00023004"/>
    </source>
</evidence>
<reference evidence="11" key="1">
    <citation type="journal article" date="2021" name="PeerJ">
        <title>Extensive microbial diversity within the chicken gut microbiome revealed by metagenomics and culture.</title>
        <authorList>
            <person name="Gilroy R."/>
            <person name="Ravi A."/>
            <person name="Getino M."/>
            <person name="Pursley I."/>
            <person name="Horton D.L."/>
            <person name="Alikhan N.F."/>
            <person name="Baker D."/>
            <person name="Gharbi K."/>
            <person name="Hall N."/>
            <person name="Watson M."/>
            <person name="Adriaenssens E.M."/>
            <person name="Foster-Nyarko E."/>
            <person name="Jarju S."/>
            <person name="Secka A."/>
            <person name="Antonio M."/>
            <person name="Oren A."/>
            <person name="Chaudhuri R.R."/>
            <person name="La Ragione R."/>
            <person name="Hildebrand F."/>
            <person name="Pallen M.J."/>
        </authorList>
    </citation>
    <scope>NUCLEOTIDE SEQUENCE</scope>
    <source>
        <strain evidence="11">A6-441</strain>
    </source>
</reference>
<evidence type="ECO:0000256" key="9">
    <source>
        <dbReference type="RuleBase" id="RU364116"/>
    </source>
</evidence>
<organism evidence="11 12">
    <name type="scientific">Candidatus Fusobacterium pullicola</name>
    <dbReference type="NCBI Taxonomy" id="2838601"/>
    <lineage>
        <taxon>Bacteria</taxon>
        <taxon>Fusobacteriati</taxon>
        <taxon>Fusobacteriota</taxon>
        <taxon>Fusobacteriia</taxon>
        <taxon>Fusobacteriales</taxon>
        <taxon>Fusobacteriaceae</taxon>
        <taxon>Fusobacterium</taxon>
    </lineage>
</organism>
<evidence type="ECO:0000313" key="12">
    <source>
        <dbReference type="Proteomes" id="UP000724657"/>
    </source>
</evidence>
<dbReference type="GO" id="GO:0006779">
    <property type="term" value="P:porphyrin-containing compound biosynthetic process"/>
    <property type="evidence" value="ECO:0007669"/>
    <property type="project" value="InterPro"/>
</dbReference>
<dbReference type="NCBIfam" id="TIGR00539">
    <property type="entry name" value="hemN_rel"/>
    <property type="match status" value="1"/>
</dbReference>
<dbReference type="GO" id="GO:0046872">
    <property type="term" value="F:metal ion binding"/>
    <property type="evidence" value="ECO:0007669"/>
    <property type="project" value="UniProtKB-UniRule"/>
</dbReference>
<keyword evidence="9" id="KW-0963">Cytoplasm</keyword>
<dbReference type="EMBL" id="JAHLFN010000036">
    <property type="protein sequence ID" value="MBU3842170.1"/>
    <property type="molecule type" value="Genomic_DNA"/>
</dbReference>
<dbReference type="InterPro" id="IPR013785">
    <property type="entry name" value="Aldolase_TIM"/>
</dbReference>
<dbReference type="InterPro" id="IPR058240">
    <property type="entry name" value="rSAM_sf"/>
</dbReference>
<dbReference type="InterPro" id="IPR007197">
    <property type="entry name" value="rSAM"/>
</dbReference>
<dbReference type="PROSITE" id="PS51918">
    <property type="entry name" value="RADICAL_SAM"/>
    <property type="match status" value="1"/>
</dbReference>
<dbReference type="GO" id="GO:0051539">
    <property type="term" value="F:4 iron, 4 sulfur cluster binding"/>
    <property type="evidence" value="ECO:0007669"/>
    <property type="project" value="UniProtKB-UniRule"/>
</dbReference>
<dbReference type="SFLD" id="SFLDF00562">
    <property type="entry name" value="HemN-like__clustered_with_heat"/>
    <property type="match status" value="1"/>
</dbReference>
<dbReference type="SUPFAM" id="SSF102114">
    <property type="entry name" value="Radical SAM enzymes"/>
    <property type="match status" value="1"/>
</dbReference>
<evidence type="ECO:0000256" key="8">
    <source>
        <dbReference type="ARBA" id="ARBA00023186"/>
    </source>
</evidence>
<comment type="similarity">
    <text evidence="1">Belongs to the anaerobic coproporphyrinogen-III oxidase family. HemW subfamily.</text>
</comment>
<dbReference type="Gene3D" id="3.20.20.70">
    <property type="entry name" value="Aldolase class I"/>
    <property type="match status" value="1"/>
</dbReference>
<dbReference type="SMART" id="SM00729">
    <property type="entry name" value="Elp3"/>
    <property type="match status" value="1"/>
</dbReference>
<dbReference type="InterPro" id="IPR004559">
    <property type="entry name" value="HemW-like"/>
</dbReference>
<keyword evidence="3 9" id="KW-0349">Heme</keyword>
<comment type="caution">
    <text evidence="11">The sequence shown here is derived from an EMBL/GenBank/DDBJ whole genome shotgun (WGS) entry which is preliminary data.</text>
</comment>
<reference evidence="11" key="2">
    <citation type="submission" date="2021-04" db="EMBL/GenBank/DDBJ databases">
        <authorList>
            <person name="Gilroy R."/>
        </authorList>
    </citation>
    <scope>NUCLEOTIDE SEQUENCE</scope>
    <source>
        <strain evidence="11">A6-441</strain>
    </source>
</reference>
<evidence type="ECO:0000256" key="5">
    <source>
        <dbReference type="ARBA" id="ARBA00022723"/>
    </source>
</evidence>
<evidence type="ECO:0000259" key="10">
    <source>
        <dbReference type="PROSITE" id="PS51918"/>
    </source>
</evidence>
<dbReference type="AlphaFoldDB" id="A0A9E2NX01"/>
<evidence type="ECO:0000256" key="7">
    <source>
        <dbReference type="ARBA" id="ARBA00023014"/>
    </source>
</evidence>
<dbReference type="Pfam" id="PF04055">
    <property type="entry name" value="Radical_SAM"/>
    <property type="match status" value="1"/>
</dbReference>
<keyword evidence="6 9" id="KW-0408">Iron</keyword>
<dbReference type="InterPro" id="IPR034505">
    <property type="entry name" value="Coproporphyrinogen-III_oxidase"/>
</dbReference>
<protein>
    <recommendedName>
        <fullName evidence="2 9">Heme chaperone HemW</fullName>
    </recommendedName>
</protein>
<evidence type="ECO:0000256" key="2">
    <source>
        <dbReference type="ARBA" id="ARBA00017228"/>
    </source>
</evidence>
<dbReference type="SFLD" id="SFLDG01082">
    <property type="entry name" value="B12-binding_domain_containing"/>
    <property type="match status" value="1"/>
</dbReference>
<dbReference type="GO" id="GO:0004109">
    <property type="term" value="F:coproporphyrinogen oxidase activity"/>
    <property type="evidence" value="ECO:0007669"/>
    <property type="project" value="InterPro"/>
</dbReference>
<accession>A0A9E2NX01</accession>
<dbReference type="GO" id="GO:0005737">
    <property type="term" value="C:cytoplasm"/>
    <property type="evidence" value="ECO:0007669"/>
    <property type="project" value="UniProtKB-SubCell"/>
</dbReference>
<dbReference type="InterPro" id="IPR006638">
    <property type="entry name" value="Elp3/MiaA/NifB-like_rSAM"/>
</dbReference>